<organism evidence="1 2">
    <name type="scientific">Staphylococcus ureilyticus</name>
    <name type="common">Staphylococcus cohnii subsp. urealyticus</name>
    <dbReference type="NCBI Taxonomy" id="94138"/>
    <lineage>
        <taxon>Bacteria</taxon>
        <taxon>Bacillati</taxon>
        <taxon>Bacillota</taxon>
        <taxon>Bacilli</taxon>
        <taxon>Bacillales</taxon>
        <taxon>Staphylococcaceae</taxon>
        <taxon>Staphylococcus</taxon>
        <taxon>Staphylococcus cohnii species complex</taxon>
    </lineage>
</organism>
<gene>
    <name evidence="1" type="ORF">SCO02_11140</name>
</gene>
<reference evidence="1 2" key="1">
    <citation type="submission" date="2019-07" db="EMBL/GenBank/DDBJ databases">
        <title>Whole genome shotgun sequence of Staphylococcus cohnii subsp. urealyticus NBRC 109766.</title>
        <authorList>
            <person name="Hosoyama A."/>
            <person name="Uohara A."/>
            <person name="Ohji S."/>
            <person name="Ichikawa N."/>
        </authorList>
    </citation>
    <scope>NUCLEOTIDE SEQUENCE [LARGE SCALE GENOMIC DNA]</scope>
    <source>
        <strain evidence="1 2">NBRC 109766</strain>
    </source>
</reference>
<evidence type="ECO:0000313" key="1">
    <source>
        <dbReference type="EMBL" id="GEQ02673.1"/>
    </source>
</evidence>
<protein>
    <submittedName>
        <fullName evidence="1">Uncharacterized protein</fullName>
    </submittedName>
</protein>
<dbReference type="EMBL" id="BKAW01000005">
    <property type="protein sequence ID" value="GEQ02673.1"/>
    <property type="molecule type" value="Genomic_DNA"/>
</dbReference>
<name>A0AB34AHI9_STAUR</name>
<dbReference type="AlphaFoldDB" id="A0AB34AHI9"/>
<dbReference type="Proteomes" id="UP000321839">
    <property type="component" value="Unassembled WGS sequence"/>
</dbReference>
<comment type="caution">
    <text evidence="1">The sequence shown here is derived from an EMBL/GenBank/DDBJ whole genome shotgun (WGS) entry which is preliminary data.</text>
</comment>
<evidence type="ECO:0000313" key="2">
    <source>
        <dbReference type="Proteomes" id="UP000321839"/>
    </source>
</evidence>
<proteinExistence type="predicted"/>
<keyword evidence="2" id="KW-1185">Reference proteome</keyword>
<sequence length="49" mass="5797">MQNKKQGTHLLIAGRMIKQFITTARTDSIGTQDFGLAYFFYRYNLLFYN</sequence>
<accession>A0AB34AHI9</accession>